<dbReference type="AlphaFoldDB" id="A0A1H3CQ42"/>
<keyword evidence="4 7" id="KW-0812">Transmembrane</keyword>
<evidence type="ECO:0000259" key="8">
    <source>
        <dbReference type="PROSITE" id="PS50850"/>
    </source>
</evidence>
<dbReference type="EMBL" id="FNOI01000009">
    <property type="protein sequence ID" value="SDX55684.1"/>
    <property type="molecule type" value="Genomic_DNA"/>
</dbReference>
<evidence type="ECO:0000256" key="6">
    <source>
        <dbReference type="ARBA" id="ARBA00023136"/>
    </source>
</evidence>
<feature type="transmembrane region" description="Helical" evidence="7">
    <location>
        <begin position="313"/>
        <end position="336"/>
    </location>
</feature>
<dbReference type="PANTHER" id="PTHR23513:SF11">
    <property type="entry name" value="STAPHYLOFERRIN A TRANSPORTER"/>
    <property type="match status" value="1"/>
</dbReference>
<proteinExistence type="predicted"/>
<dbReference type="OrthoDB" id="9809918at2"/>
<dbReference type="CDD" id="cd06173">
    <property type="entry name" value="MFS_MefA_like"/>
    <property type="match status" value="1"/>
</dbReference>
<feature type="transmembrane region" description="Helical" evidence="7">
    <location>
        <begin position="227"/>
        <end position="249"/>
    </location>
</feature>
<dbReference type="GO" id="GO:0022857">
    <property type="term" value="F:transmembrane transporter activity"/>
    <property type="evidence" value="ECO:0007669"/>
    <property type="project" value="InterPro"/>
</dbReference>
<evidence type="ECO:0000313" key="9">
    <source>
        <dbReference type="EMBL" id="SDX55684.1"/>
    </source>
</evidence>
<dbReference type="Gene3D" id="1.20.1250.20">
    <property type="entry name" value="MFS general substrate transporter like domains"/>
    <property type="match status" value="1"/>
</dbReference>
<evidence type="ECO:0000256" key="7">
    <source>
        <dbReference type="SAM" id="Phobius"/>
    </source>
</evidence>
<dbReference type="SUPFAM" id="SSF103473">
    <property type="entry name" value="MFS general substrate transporter"/>
    <property type="match status" value="1"/>
</dbReference>
<dbReference type="Pfam" id="PF05977">
    <property type="entry name" value="MFS_3"/>
    <property type="match status" value="1"/>
</dbReference>
<feature type="transmembrane region" description="Helical" evidence="7">
    <location>
        <begin position="52"/>
        <end position="73"/>
    </location>
</feature>
<keyword evidence="10" id="KW-1185">Reference proteome</keyword>
<feature type="transmembrane region" description="Helical" evidence="7">
    <location>
        <begin position="255"/>
        <end position="277"/>
    </location>
</feature>
<keyword evidence="5 7" id="KW-1133">Transmembrane helix</keyword>
<protein>
    <submittedName>
        <fullName evidence="9">Predicted arabinose efflux permease, MFS family</fullName>
    </submittedName>
</protein>
<dbReference type="PANTHER" id="PTHR23513">
    <property type="entry name" value="INTEGRAL MEMBRANE EFFLUX PROTEIN-RELATED"/>
    <property type="match status" value="1"/>
</dbReference>
<evidence type="ECO:0000256" key="2">
    <source>
        <dbReference type="ARBA" id="ARBA00022448"/>
    </source>
</evidence>
<comment type="subcellular location">
    <subcellularLocation>
        <location evidence="1">Cell membrane</location>
        <topology evidence="1">Multi-pass membrane protein</topology>
    </subcellularLocation>
</comment>
<evidence type="ECO:0000256" key="5">
    <source>
        <dbReference type="ARBA" id="ARBA00022989"/>
    </source>
</evidence>
<dbReference type="STRING" id="670155.SAMN04488001_3499"/>
<dbReference type="RefSeq" id="WP_089948421.1">
    <property type="nucleotide sequence ID" value="NZ_FNOI01000009.1"/>
</dbReference>
<evidence type="ECO:0000256" key="4">
    <source>
        <dbReference type="ARBA" id="ARBA00022692"/>
    </source>
</evidence>
<dbReference type="PROSITE" id="PS50850">
    <property type="entry name" value="MFS"/>
    <property type="match status" value="1"/>
</dbReference>
<gene>
    <name evidence="9" type="ORF">SAMN04488001_3499</name>
</gene>
<keyword evidence="2" id="KW-0813">Transport</keyword>
<evidence type="ECO:0000256" key="3">
    <source>
        <dbReference type="ARBA" id="ARBA00022475"/>
    </source>
</evidence>
<feature type="transmembrane region" description="Helical" evidence="7">
    <location>
        <begin position="165"/>
        <end position="191"/>
    </location>
</feature>
<feature type="transmembrane region" description="Helical" evidence="7">
    <location>
        <begin position="378"/>
        <end position="399"/>
    </location>
</feature>
<accession>A0A1H3CQ42</accession>
<keyword evidence="6 7" id="KW-0472">Membrane</keyword>
<dbReference type="GO" id="GO:0005886">
    <property type="term" value="C:plasma membrane"/>
    <property type="evidence" value="ECO:0007669"/>
    <property type="project" value="UniProtKB-SubCell"/>
</dbReference>
<organism evidence="9 10">
    <name type="scientific">Litoreibacter albidus</name>
    <dbReference type="NCBI Taxonomy" id="670155"/>
    <lineage>
        <taxon>Bacteria</taxon>
        <taxon>Pseudomonadati</taxon>
        <taxon>Pseudomonadota</taxon>
        <taxon>Alphaproteobacteria</taxon>
        <taxon>Rhodobacterales</taxon>
        <taxon>Roseobacteraceae</taxon>
        <taxon>Litoreibacter</taxon>
    </lineage>
</organism>
<dbReference type="InterPro" id="IPR010290">
    <property type="entry name" value="TM_effector"/>
</dbReference>
<sequence length="540" mass="58690">MPDQISPLKLLGNQTFRSLWFAALASNFGGLVQAVGAGWLMTSLSDSQSMVALVQGSVALPIMIFSLLAGVFADNFDRRRVMLIAQGFMFAVSIILTFMAFEGWLTPWSLLAFTFLIGCGTALHNPSWQATMGDIVSREELPSAVSLNSMGFNLMRSVGPAAGGAIVAIAGAAAAFAVNALSYVAIIMALLRWKAPPRDTHLPREPLGSAFSAGLRYVAMSPNLQKVILRGSWFGFSAIALLALLPVIVRDTLNSTAFVYGIMLGCFGVGAVAGAFMNNRLRMRFNNEAIAKGAFTVYALCCAILALSEHAALSGAALLFTGACWVLAMSMFNVTIQLSTPRWVVGRALALYQTGVFGGMAAGSLLWGVIAQSGGPEIALLFAATMLSLGALLGAWLPLPEYHGLDLDPSNRFKEPPTQFDLNYRSGPVMVMVDYEIDQADVPEFLAVMSQRRRVRIRDGAQQWALLRDLHHPEHWSESYHVPTWGEYVRHNERRTNADVGLYEQLLQLHRGEGPPVVHRMIERQTVPLHDDMSPKVDGS</sequence>
<feature type="domain" description="Major facilitator superfamily (MFS) profile" evidence="8">
    <location>
        <begin position="15"/>
        <end position="403"/>
    </location>
</feature>
<evidence type="ECO:0000313" key="10">
    <source>
        <dbReference type="Proteomes" id="UP000199441"/>
    </source>
</evidence>
<feature type="transmembrane region" description="Helical" evidence="7">
    <location>
        <begin position="348"/>
        <end position="372"/>
    </location>
</feature>
<feature type="transmembrane region" description="Helical" evidence="7">
    <location>
        <begin position="289"/>
        <end position="307"/>
    </location>
</feature>
<keyword evidence="3" id="KW-1003">Cell membrane</keyword>
<reference evidence="10" key="1">
    <citation type="submission" date="2016-10" db="EMBL/GenBank/DDBJ databases">
        <authorList>
            <person name="Varghese N."/>
            <person name="Submissions S."/>
        </authorList>
    </citation>
    <scope>NUCLEOTIDE SEQUENCE [LARGE SCALE GENOMIC DNA]</scope>
    <source>
        <strain evidence="10">DSM 26922</strain>
    </source>
</reference>
<feature type="transmembrane region" description="Helical" evidence="7">
    <location>
        <begin position="80"/>
        <end position="101"/>
    </location>
</feature>
<feature type="transmembrane region" description="Helical" evidence="7">
    <location>
        <begin position="20"/>
        <end position="40"/>
    </location>
</feature>
<dbReference type="InterPro" id="IPR036259">
    <property type="entry name" value="MFS_trans_sf"/>
</dbReference>
<dbReference type="Proteomes" id="UP000199441">
    <property type="component" value="Unassembled WGS sequence"/>
</dbReference>
<evidence type="ECO:0000256" key="1">
    <source>
        <dbReference type="ARBA" id="ARBA00004651"/>
    </source>
</evidence>
<name>A0A1H3CQ42_9RHOB</name>
<dbReference type="InterPro" id="IPR020846">
    <property type="entry name" value="MFS_dom"/>
</dbReference>